<evidence type="ECO:0000313" key="4">
    <source>
        <dbReference type="EMBL" id="MDF3838336.1"/>
    </source>
</evidence>
<reference evidence="4 5" key="1">
    <citation type="submission" date="2023-03" db="EMBL/GenBank/DDBJ databases">
        <title>Draft assemblies of triclosan tolerant bacteria isolated from returned activated sludge.</title>
        <authorList>
            <person name="Van Hamelsveld S."/>
        </authorList>
    </citation>
    <scope>NUCLEOTIDE SEQUENCE [LARGE SCALE GENOMIC DNA]</scope>
    <source>
        <strain evidence="4 5">GW210010_S58</strain>
    </source>
</reference>
<comment type="similarity">
    <text evidence="1 3">Belongs to the DapA family.</text>
</comment>
<sequence length="296" mass="31771">MTHKIHGIVSYPITPFNPADGSVDLPTLKRLIDRLVANGSHAIAPLGSAGESAYLTDAEWEAVAEASIRHVARRLPVIVGISDLTTRNAVRRAKFAEQAGADAVMVMPVAYWKLSDAEIFRHYAEIAQAVGLPIMVYNNPATSGIDMPPALIFKLFSEIDNVTMVKESTGDIQRMHRLQQLSDGGIPLFNGSNPLALEAFAAGAAGWCTAAPNLIPEWPARLYEACTRGDLVQAREVFYRQLPLLQFILKGGLPTTVKAGLNLVGFMAGIPRAPLQPLSKEGEAQLGAILAGLAAR</sequence>
<dbReference type="SMART" id="SM01130">
    <property type="entry name" value="DHDPS"/>
    <property type="match status" value="1"/>
</dbReference>
<dbReference type="Gene3D" id="3.20.20.70">
    <property type="entry name" value="Aldolase class I"/>
    <property type="match status" value="1"/>
</dbReference>
<evidence type="ECO:0000313" key="5">
    <source>
        <dbReference type="Proteomes" id="UP001216674"/>
    </source>
</evidence>
<dbReference type="PIRSF" id="PIRSF001365">
    <property type="entry name" value="DHDPS"/>
    <property type="match status" value="1"/>
</dbReference>
<keyword evidence="5" id="KW-1185">Reference proteome</keyword>
<dbReference type="Proteomes" id="UP001216674">
    <property type="component" value="Unassembled WGS sequence"/>
</dbReference>
<dbReference type="InterPro" id="IPR013785">
    <property type="entry name" value="Aldolase_TIM"/>
</dbReference>
<accession>A0ABT6B0D4</accession>
<dbReference type="PRINTS" id="PR00146">
    <property type="entry name" value="DHPICSNTHASE"/>
</dbReference>
<keyword evidence="2 3" id="KW-0456">Lyase</keyword>
<dbReference type="SUPFAM" id="SSF51569">
    <property type="entry name" value="Aldolase"/>
    <property type="match status" value="1"/>
</dbReference>
<dbReference type="RefSeq" id="WP_276268313.1">
    <property type="nucleotide sequence ID" value="NZ_JARJLM010000578.1"/>
</dbReference>
<name>A0ABT6B0D4_9BURK</name>
<dbReference type="Pfam" id="PF00701">
    <property type="entry name" value="DHDPS"/>
    <property type="match status" value="1"/>
</dbReference>
<evidence type="ECO:0000256" key="2">
    <source>
        <dbReference type="ARBA" id="ARBA00023239"/>
    </source>
</evidence>
<gene>
    <name evidence="4" type="ORF">P3W85_36215</name>
</gene>
<dbReference type="InterPro" id="IPR002220">
    <property type="entry name" value="DapA-like"/>
</dbReference>
<evidence type="ECO:0000256" key="1">
    <source>
        <dbReference type="ARBA" id="ARBA00007592"/>
    </source>
</evidence>
<protein>
    <submittedName>
        <fullName evidence="4">Dihydrodipicolinate synthase family protein</fullName>
    </submittedName>
</protein>
<comment type="caution">
    <text evidence="4">The sequence shown here is derived from an EMBL/GenBank/DDBJ whole genome shotgun (WGS) entry which is preliminary data.</text>
</comment>
<organism evidence="4 5">
    <name type="scientific">Cupriavidus basilensis</name>
    <dbReference type="NCBI Taxonomy" id="68895"/>
    <lineage>
        <taxon>Bacteria</taxon>
        <taxon>Pseudomonadati</taxon>
        <taxon>Pseudomonadota</taxon>
        <taxon>Betaproteobacteria</taxon>
        <taxon>Burkholderiales</taxon>
        <taxon>Burkholderiaceae</taxon>
        <taxon>Cupriavidus</taxon>
    </lineage>
</organism>
<dbReference type="PANTHER" id="PTHR12128">
    <property type="entry name" value="DIHYDRODIPICOLINATE SYNTHASE"/>
    <property type="match status" value="1"/>
</dbReference>
<dbReference type="EMBL" id="JARJLM010000578">
    <property type="protein sequence ID" value="MDF3838336.1"/>
    <property type="molecule type" value="Genomic_DNA"/>
</dbReference>
<dbReference type="PANTHER" id="PTHR12128:SF66">
    <property type="entry name" value="4-HYDROXY-2-OXOGLUTARATE ALDOLASE, MITOCHONDRIAL"/>
    <property type="match status" value="1"/>
</dbReference>
<evidence type="ECO:0000256" key="3">
    <source>
        <dbReference type="PIRNR" id="PIRNR001365"/>
    </source>
</evidence>
<dbReference type="CDD" id="cd00408">
    <property type="entry name" value="DHDPS-like"/>
    <property type="match status" value="1"/>
</dbReference>
<proteinExistence type="inferred from homology"/>